<reference evidence="6" key="1">
    <citation type="submission" date="2018-10" db="EMBL/GenBank/DDBJ databases">
        <title>Effector identification in a new, highly contiguous assembly of the strawberry crown rot pathogen Phytophthora cactorum.</title>
        <authorList>
            <person name="Armitage A.D."/>
            <person name="Nellist C.F."/>
            <person name="Bates H."/>
            <person name="Vickerstaff R.J."/>
            <person name="Harrison R.J."/>
        </authorList>
    </citation>
    <scope>NUCLEOTIDE SEQUENCE</scope>
    <source>
        <strain evidence="2">15-7</strain>
        <strain evidence="3">4032</strain>
        <strain evidence="5">4040</strain>
        <strain evidence="6">P415</strain>
        <strain evidence="7">P421</strain>
    </source>
</reference>
<dbReference type="Proteomes" id="UP000736787">
    <property type="component" value="Unassembled WGS sequence"/>
</dbReference>
<evidence type="ECO:0000313" key="7">
    <source>
        <dbReference type="EMBL" id="KAG3199115.1"/>
    </source>
</evidence>
<gene>
    <name evidence="2" type="ORF">PC113_g17568</name>
    <name evidence="3" type="ORF">PC115_g16741</name>
    <name evidence="4" type="ORF">PC115_g16750</name>
    <name evidence="5" type="ORF">PC117_g11229</name>
    <name evidence="6" type="ORF">PC118_g24481</name>
    <name evidence="7" type="ORF">PC129_g24181</name>
</gene>
<feature type="compositionally biased region" description="Gly residues" evidence="1">
    <location>
        <begin position="88"/>
        <end position="98"/>
    </location>
</feature>
<dbReference type="AlphaFoldDB" id="A0A8T1EQT5"/>
<evidence type="ECO:0000313" key="3">
    <source>
        <dbReference type="EMBL" id="KAG2898817.1"/>
    </source>
</evidence>
<evidence type="ECO:0000313" key="8">
    <source>
        <dbReference type="Proteomes" id="UP000697107"/>
    </source>
</evidence>
<evidence type="ECO:0008006" key="9">
    <source>
        <dbReference type="Google" id="ProtNLM"/>
    </source>
</evidence>
<dbReference type="EMBL" id="RCMG01000766">
    <property type="protein sequence ID" value="KAG2848516.1"/>
    <property type="molecule type" value="Genomic_DNA"/>
</dbReference>
<dbReference type="Proteomes" id="UP000760860">
    <property type="component" value="Unassembled WGS sequence"/>
</dbReference>
<comment type="caution">
    <text evidence="6">The sequence shown here is derived from an EMBL/GenBank/DDBJ whole genome shotgun (WGS) entry which is preliminary data.</text>
</comment>
<proteinExistence type="predicted"/>
<dbReference type="Gene3D" id="3.30.160.60">
    <property type="entry name" value="Classic Zinc Finger"/>
    <property type="match status" value="1"/>
</dbReference>
<feature type="region of interest" description="Disordered" evidence="1">
    <location>
        <begin position="72"/>
        <end position="98"/>
    </location>
</feature>
<evidence type="ECO:0000313" key="2">
    <source>
        <dbReference type="EMBL" id="KAG2848516.1"/>
    </source>
</evidence>
<sequence length="98" mass="11158">MRVCTVLGVPQEPSSTEAVVFRSYLCRRCMQLMYSRAKLVEHRQICVMPGRYTCQLGGQMYAIRNSLNQHVRRRHRERHDQDVLSEGSVGGSTSGDDA</sequence>
<evidence type="ECO:0000313" key="5">
    <source>
        <dbReference type="EMBL" id="KAG2938472.1"/>
    </source>
</evidence>
<evidence type="ECO:0000256" key="1">
    <source>
        <dbReference type="SAM" id="MobiDB-lite"/>
    </source>
</evidence>
<dbReference type="Proteomes" id="UP000735874">
    <property type="component" value="Unassembled WGS sequence"/>
</dbReference>
<evidence type="ECO:0000313" key="4">
    <source>
        <dbReference type="EMBL" id="KAG2898818.1"/>
    </source>
</evidence>
<dbReference type="EMBL" id="RCMI01000753">
    <property type="protein sequence ID" value="KAG2898818.1"/>
    <property type="molecule type" value="Genomic_DNA"/>
</dbReference>
<dbReference type="Proteomes" id="UP000774804">
    <property type="component" value="Unassembled WGS sequence"/>
</dbReference>
<dbReference type="Proteomes" id="UP000697107">
    <property type="component" value="Unassembled WGS sequence"/>
</dbReference>
<accession>A0A8T1EQT5</accession>
<dbReference type="EMBL" id="RCMK01000286">
    <property type="protein sequence ID" value="KAG2938472.1"/>
    <property type="molecule type" value="Genomic_DNA"/>
</dbReference>
<protein>
    <recommendedName>
        <fullName evidence="9">C2H2-type domain-containing protein</fullName>
    </recommendedName>
</protein>
<evidence type="ECO:0000313" key="6">
    <source>
        <dbReference type="EMBL" id="KAG2956395.1"/>
    </source>
</evidence>
<name>A0A8T1EQT5_9STRA</name>
<dbReference type="EMBL" id="RCMI01000753">
    <property type="protein sequence ID" value="KAG2898817.1"/>
    <property type="molecule type" value="Genomic_DNA"/>
</dbReference>
<organism evidence="6 8">
    <name type="scientific">Phytophthora cactorum</name>
    <dbReference type="NCBI Taxonomy" id="29920"/>
    <lineage>
        <taxon>Eukaryota</taxon>
        <taxon>Sar</taxon>
        <taxon>Stramenopiles</taxon>
        <taxon>Oomycota</taxon>
        <taxon>Peronosporomycetes</taxon>
        <taxon>Peronosporales</taxon>
        <taxon>Peronosporaceae</taxon>
        <taxon>Phytophthora</taxon>
    </lineage>
</organism>
<dbReference type="EMBL" id="RCMV01003339">
    <property type="protein sequence ID" value="KAG3199115.1"/>
    <property type="molecule type" value="Genomic_DNA"/>
</dbReference>
<dbReference type="EMBL" id="RCML01003080">
    <property type="protein sequence ID" value="KAG2956395.1"/>
    <property type="molecule type" value="Genomic_DNA"/>
</dbReference>